<dbReference type="Proteomes" id="UP000267804">
    <property type="component" value="Chromosome"/>
</dbReference>
<evidence type="ECO:0008006" key="3">
    <source>
        <dbReference type="Google" id="ProtNLM"/>
    </source>
</evidence>
<dbReference type="AlphaFoldDB" id="A0A386WT82"/>
<name>A0A386WT82_9ACTN</name>
<gene>
    <name evidence="1" type="ORF">CSH63_24830</name>
</gene>
<dbReference type="EMBL" id="CP024087">
    <property type="protein sequence ID" value="AYF30610.1"/>
    <property type="molecule type" value="Genomic_DNA"/>
</dbReference>
<evidence type="ECO:0000313" key="1">
    <source>
        <dbReference type="EMBL" id="AYF30610.1"/>
    </source>
</evidence>
<organism evidence="1 2">
    <name type="scientific">Micromonospora tulbaghiae</name>
    <dbReference type="NCBI Taxonomy" id="479978"/>
    <lineage>
        <taxon>Bacteria</taxon>
        <taxon>Bacillati</taxon>
        <taxon>Actinomycetota</taxon>
        <taxon>Actinomycetes</taxon>
        <taxon>Micromonosporales</taxon>
        <taxon>Micromonosporaceae</taxon>
        <taxon>Micromonospora</taxon>
    </lineage>
</organism>
<evidence type="ECO:0000313" key="2">
    <source>
        <dbReference type="Proteomes" id="UP000267804"/>
    </source>
</evidence>
<accession>A0A386WT82</accession>
<proteinExistence type="predicted"/>
<dbReference type="RefSeq" id="WP_120572316.1">
    <property type="nucleotide sequence ID" value="NZ_CP024087.1"/>
</dbReference>
<reference evidence="1 2" key="1">
    <citation type="submission" date="2017-10" db="EMBL/GenBank/DDBJ databases">
        <title>Integration of genomic and chemical information greatly accelerates assignment of the full stereostructure of myelolactone, a potent inhibitor of myeloma from a marine-derived Micromonospora.</title>
        <authorList>
            <person name="Kim M.C."/>
            <person name="Machado H."/>
            <person name="Jensen P.R."/>
            <person name="Fenical W."/>
        </authorList>
    </citation>
    <scope>NUCLEOTIDE SEQUENCE [LARGE SCALE GENOMIC DNA]</scope>
    <source>
        <strain evidence="1 2">CNY-010</strain>
    </source>
</reference>
<dbReference type="KEGG" id="mtua:CSH63_24830"/>
<sequence length="115" mass="12203">MNWAEFITEHIPEPRTVKVEAYEGSGAYGDTYGSPVDVAPCVVDDTNRRVVAQTQGAQGGEVVSSTTVFAPPGTVAPPGSRVTLPWSGRVTKVLATSVLEDHGLDLPEHVELSLE</sequence>
<protein>
    <recommendedName>
        <fullName evidence="3">Head-to-tail stopper</fullName>
    </recommendedName>
</protein>